<feature type="domain" description="MRN complex-interacting protein N-terminal" evidence="1">
    <location>
        <begin position="20"/>
        <end position="88"/>
    </location>
</feature>
<evidence type="ECO:0000259" key="1">
    <source>
        <dbReference type="Pfam" id="PF15749"/>
    </source>
</evidence>
<sequence>MFYLYLTFKFYLSMSQEFQILRCYECEKFQVHHVKKAKKWQCFFIGSSRDCRLNVQKLNFQAGMHQFNRMLYESNNSSEALNIDENNSSEIFNSLIILMLRKKIHLVKI</sequence>
<comment type="caution">
    <text evidence="2">The sequence shown here is derived from an EMBL/GenBank/DDBJ whole genome shotgun (WGS) entry which is preliminary data.</text>
</comment>
<dbReference type="EMBL" id="BPLR01021171">
    <property type="protein sequence ID" value="GIX86792.1"/>
    <property type="molecule type" value="Genomic_DNA"/>
</dbReference>
<organism evidence="2 3">
    <name type="scientific">Caerostris extrusa</name>
    <name type="common">Bark spider</name>
    <name type="synonym">Caerostris bankana</name>
    <dbReference type="NCBI Taxonomy" id="172846"/>
    <lineage>
        <taxon>Eukaryota</taxon>
        <taxon>Metazoa</taxon>
        <taxon>Ecdysozoa</taxon>
        <taxon>Arthropoda</taxon>
        <taxon>Chelicerata</taxon>
        <taxon>Arachnida</taxon>
        <taxon>Araneae</taxon>
        <taxon>Araneomorphae</taxon>
        <taxon>Entelegynae</taxon>
        <taxon>Araneoidea</taxon>
        <taxon>Araneidae</taxon>
        <taxon>Caerostris</taxon>
    </lineage>
</organism>
<keyword evidence="3" id="KW-1185">Reference proteome</keyword>
<name>A0AAV4NPN9_CAEEX</name>
<dbReference type="Proteomes" id="UP001054945">
    <property type="component" value="Unassembled WGS sequence"/>
</dbReference>
<dbReference type="InterPro" id="IPR049472">
    <property type="entry name" value="MRNIP_N"/>
</dbReference>
<dbReference type="GO" id="GO:0007095">
    <property type="term" value="P:mitotic G2 DNA damage checkpoint signaling"/>
    <property type="evidence" value="ECO:0007669"/>
    <property type="project" value="TreeGrafter"/>
</dbReference>
<dbReference type="InterPro" id="IPR032739">
    <property type="entry name" value="MRNIP"/>
</dbReference>
<evidence type="ECO:0000313" key="3">
    <source>
        <dbReference type="Proteomes" id="UP001054945"/>
    </source>
</evidence>
<accession>A0AAV4NPN9</accession>
<proteinExistence type="predicted"/>
<dbReference type="PANTHER" id="PTHR15863:SF2">
    <property type="entry name" value="MRN COMPLEX-INTERACTING PROTEIN"/>
    <property type="match status" value="1"/>
</dbReference>
<dbReference type="Pfam" id="PF15749">
    <property type="entry name" value="MRNIP"/>
    <property type="match status" value="1"/>
</dbReference>
<protein>
    <submittedName>
        <fullName evidence="2">MRN complex-interacting protein</fullName>
    </submittedName>
</protein>
<dbReference type="AlphaFoldDB" id="A0AAV4NPN9"/>
<dbReference type="GO" id="GO:0003682">
    <property type="term" value="F:chromatin binding"/>
    <property type="evidence" value="ECO:0007669"/>
    <property type="project" value="TreeGrafter"/>
</dbReference>
<dbReference type="GO" id="GO:0005634">
    <property type="term" value="C:nucleus"/>
    <property type="evidence" value="ECO:0007669"/>
    <property type="project" value="TreeGrafter"/>
</dbReference>
<evidence type="ECO:0000313" key="2">
    <source>
        <dbReference type="EMBL" id="GIX86792.1"/>
    </source>
</evidence>
<dbReference type="PANTHER" id="PTHR15863">
    <property type="entry name" value="MRN COMPLEX-INTERACTING PROTEIN"/>
    <property type="match status" value="1"/>
</dbReference>
<reference evidence="2 3" key="1">
    <citation type="submission" date="2021-06" db="EMBL/GenBank/DDBJ databases">
        <title>Caerostris extrusa draft genome.</title>
        <authorList>
            <person name="Kono N."/>
            <person name="Arakawa K."/>
        </authorList>
    </citation>
    <scope>NUCLEOTIDE SEQUENCE [LARGE SCALE GENOMIC DNA]</scope>
</reference>
<gene>
    <name evidence="2" type="primary">mrnip</name>
    <name evidence="2" type="ORF">CEXT_616151</name>
</gene>